<accession>A0ABU2C727</accession>
<comment type="caution">
    <text evidence="1">The sequence shown here is derived from an EMBL/GenBank/DDBJ whole genome shotgun (WGS) entry which is preliminary data.</text>
</comment>
<dbReference type="CDD" id="cd01635">
    <property type="entry name" value="Glycosyltransferase_GTB-type"/>
    <property type="match status" value="1"/>
</dbReference>
<protein>
    <recommendedName>
        <fullName evidence="3">Glycosyl transferase family 1 domain-containing protein</fullName>
    </recommendedName>
</protein>
<organism evidence="1 2">
    <name type="scientific">Rhodoferax ferrireducens</name>
    <dbReference type="NCBI Taxonomy" id="192843"/>
    <lineage>
        <taxon>Bacteria</taxon>
        <taxon>Pseudomonadati</taxon>
        <taxon>Pseudomonadota</taxon>
        <taxon>Betaproteobacteria</taxon>
        <taxon>Burkholderiales</taxon>
        <taxon>Comamonadaceae</taxon>
        <taxon>Rhodoferax</taxon>
    </lineage>
</organism>
<reference evidence="1 2" key="1">
    <citation type="submission" date="2023-07" db="EMBL/GenBank/DDBJ databases">
        <title>Sorghum-associated microbial communities from plants grown in Nebraska, USA.</title>
        <authorList>
            <person name="Schachtman D."/>
        </authorList>
    </citation>
    <scope>NUCLEOTIDE SEQUENCE [LARGE SCALE GENOMIC DNA]</scope>
    <source>
        <strain evidence="1 2">BE313</strain>
    </source>
</reference>
<dbReference type="SUPFAM" id="SSF53756">
    <property type="entry name" value="UDP-Glycosyltransferase/glycogen phosphorylase"/>
    <property type="match status" value="1"/>
</dbReference>
<dbReference type="RefSeq" id="WP_310372683.1">
    <property type="nucleotide sequence ID" value="NZ_JAVDXT010000002.1"/>
</dbReference>
<dbReference type="EMBL" id="JAVDXT010000002">
    <property type="protein sequence ID" value="MDR7377143.1"/>
    <property type="molecule type" value="Genomic_DNA"/>
</dbReference>
<sequence length="623" mass="68198">MGLSTMQDAQVFKERCEDSPGVLVLCQGDWRPTEERVRLFEEQNYYVLTAANGYQDIVDWLPQPRCIGAMFAHPGTVNQARQLYPDKVIERFEGVGARFLRTLTQELPYGLHNAGLPFTATTPPSLKTVDVVSVFSPVALKRGQLLVESLLAANVTAYLFAQSLGSSPELLASFFDVVQKAGKQIEYFHYPFDPYALLRIDGRIVIDGRPIGANNSVVSAYLARARLLVHTSTTEGISNSVMEALLNDVPVLVCDDIRGPLQDLSLQLPECISRSAPETEALAGHIQALLSATRVPGAVRETFRQVIDPFEINRNMVRGVQEWFARNGLPWKGHCLGLLGGVQSKIDLATSTAEESYRGHRHIYPSAGEAVQCAGFQMQIAQALGQTAHVASLRAEIGYIQAGLAAPVVESTATPNPALHSLLTTLAQSPRLKHVLVVGAATSPHLDTLIAQLGHNTASPQLHCIENSPARLEAMMQRYAGRGFVHGYHASSVAREAFPSEADVRHFYAATPGKLQNYPLDHVLDWLRQDVAEMESGSLTPNAIPSILAQLGIRQFDLAVINGREFTGFAELQQVYGCETIILECTQTFKNQRNLASLSQDPAYELLFSESDIANGLAVFTKR</sequence>
<gene>
    <name evidence="1" type="ORF">J2X19_001822</name>
</gene>
<name>A0ABU2C727_9BURK</name>
<keyword evidence="2" id="KW-1185">Reference proteome</keyword>
<dbReference type="Proteomes" id="UP001180487">
    <property type="component" value="Unassembled WGS sequence"/>
</dbReference>
<dbReference type="Gene3D" id="3.40.50.2000">
    <property type="entry name" value="Glycogen Phosphorylase B"/>
    <property type="match status" value="1"/>
</dbReference>
<evidence type="ECO:0000313" key="2">
    <source>
        <dbReference type="Proteomes" id="UP001180487"/>
    </source>
</evidence>
<proteinExistence type="predicted"/>
<evidence type="ECO:0008006" key="3">
    <source>
        <dbReference type="Google" id="ProtNLM"/>
    </source>
</evidence>
<evidence type="ECO:0000313" key="1">
    <source>
        <dbReference type="EMBL" id="MDR7377143.1"/>
    </source>
</evidence>